<reference evidence="1" key="1">
    <citation type="submission" date="2023-04" db="EMBL/GenBank/DDBJ databases">
        <title>Chromosome-level genome of Chaenocephalus aceratus.</title>
        <authorList>
            <person name="Park H."/>
        </authorList>
    </citation>
    <scope>NUCLEOTIDE SEQUENCE</scope>
    <source>
        <strain evidence="1">DE</strain>
        <tissue evidence="1">Muscle</tissue>
    </source>
</reference>
<protein>
    <submittedName>
        <fullName evidence="1">3'(2')5'-bisphosphate nucleotidase 1</fullName>
    </submittedName>
</protein>
<feature type="non-terminal residue" evidence="1">
    <location>
        <position position="141"/>
    </location>
</feature>
<sequence length="141" mass="15256">GRGVREGRMSLPPFKIVRGIAAPGSCHPNAILPPFITCWTARHVTGRASWRVTGLINLVWQLPDARSGSSPPSLSRSHIPVSRGPIANMIYSLENVHLLPKRPFQWMGTASVKACSCQSNLATSLSDVAQGEPSFLGQWSL</sequence>
<evidence type="ECO:0000313" key="1">
    <source>
        <dbReference type="EMBL" id="KAK1884039.1"/>
    </source>
</evidence>
<gene>
    <name evidence="1" type="ORF">KUDE01_022361</name>
</gene>
<dbReference type="Proteomes" id="UP001228049">
    <property type="component" value="Unassembled WGS sequence"/>
</dbReference>
<feature type="non-terminal residue" evidence="1">
    <location>
        <position position="1"/>
    </location>
</feature>
<accession>A0AAD9BL69</accession>
<dbReference type="AlphaFoldDB" id="A0AAD9BL69"/>
<comment type="caution">
    <text evidence="1">The sequence shown here is derived from an EMBL/GenBank/DDBJ whole genome shotgun (WGS) entry which is preliminary data.</text>
</comment>
<proteinExistence type="predicted"/>
<organism evidence="1 2">
    <name type="scientific">Dissostichus eleginoides</name>
    <name type="common">Patagonian toothfish</name>
    <name type="synonym">Dissostichus amissus</name>
    <dbReference type="NCBI Taxonomy" id="100907"/>
    <lineage>
        <taxon>Eukaryota</taxon>
        <taxon>Metazoa</taxon>
        <taxon>Chordata</taxon>
        <taxon>Craniata</taxon>
        <taxon>Vertebrata</taxon>
        <taxon>Euteleostomi</taxon>
        <taxon>Actinopterygii</taxon>
        <taxon>Neopterygii</taxon>
        <taxon>Teleostei</taxon>
        <taxon>Neoteleostei</taxon>
        <taxon>Acanthomorphata</taxon>
        <taxon>Eupercaria</taxon>
        <taxon>Perciformes</taxon>
        <taxon>Notothenioidei</taxon>
        <taxon>Nototheniidae</taxon>
        <taxon>Dissostichus</taxon>
    </lineage>
</organism>
<evidence type="ECO:0000313" key="2">
    <source>
        <dbReference type="Proteomes" id="UP001228049"/>
    </source>
</evidence>
<keyword evidence="2" id="KW-1185">Reference proteome</keyword>
<name>A0AAD9BL69_DISEL</name>
<dbReference type="EMBL" id="JASDAP010000022">
    <property type="protein sequence ID" value="KAK1884039.1"/>
    <property type="molecule type" value="Genomic_DNA"/>
</dbReference>